<keyword evidence="2" id="KW-0472">Membrane</keyword>
<gene>
    <name evidence="3" type="ORF">CO057_00515</name>
</gene>
<protein>
    <submittedName>
        <fullName evidence="3">Uncharacterized protein</fullName>
    </submittedName>
</protein>
<evidence type="ECO:0000256" key="2">
    <source>
        <dbReference type="SAM" id="Phobius"/>
    </source>
</evidence>
<evidence type="ECO:0000256" key="1">
    <source>
        <dbReference type="SAM" id="MobiDB-lite"/>
    </source>
</evidence>
<keyword evidence="2" id="KW-1133">Transmembrane helix</keyword>
<feature type="compositionally biased region" description="Basic and acidic residues" evidence="1">
    <location>
        <begin position="329"/>
        <end position="338"/>
    </location>
</feature>
<comment type="caution">
    <text evidence="3">The sequence shown here is derived from an EMBL/GenBank/DDBJ whole genome shotgun (WGS) entry which is preliminary data.</text>
</comment>
<name>A0A2M8EQC7_9BACT</name>
<organism evidence="3 4">
    <name type="scientific">Candidatus Uhrbacteria bacterium CG_4_9_14_0_2_um_filter_41_50</name>
    <dbReference type="NCBI Taxonomy" id="1975031"/>
    <lineage>
        <taxon>Bacteria</taxon>
        <taxon>Candidatus Uhriibacteriota</taxon>
    </lineage>
</organism>
<dbReference type="AlphaFoldDB" id="A0A2M8EQC7"/>
<evidence type="ECO:0000313" key="4">
    <source>
        <dbReference type="Proteomes" id="UP000230251"/>
    </source>
</evidence>
<dbReference type="EMBL" id="PFSI01000011">
    <property type="protein sequence ID" value="PJC24891.1"/>
    <property type="molecule type" value="Genomic_DNA"/>
</dbReference>
<accession>A0A2M8EQC7</accession>
<feature type="region of interest" description="Disordered" evidence="1">
    <location>
        <begin position="313"/>
        <end position="338"/>
    </location>
</feature>
<evidence type="ECO:0000313" key="3">
    <source>
        <dbReference type="EMBL" id="PJC24891.1"/>
    </source>
</evidence>
<keyword evidence="2" id="KW-0812">Transmembrane</keyword>
<reference evidence="4" key="1">
    <citation type="submission" date="2017-09" db="EMBL/GenBank/DDBJ databases">
        <title>Depth-based differentiation of microbial function through sediment-hosted aquifers and enrichment of novel symbionts in the deep terrestrial subsurface.</title>
        <authorList>
            <person name="Probst A.J."/>
            <person name="Ladd B."/>
            <person name="Jarett J.K."/>
            <person name="Geller-Mcgrath D.E."/>
            <person name="Sieber C.M.K."/>
            <person name="Emerson J.B."/>
            <person name="Anantharaman K."/>
            <person name="Thomas B.C."/>
            <person name="Malmstrom R."/>
            <person name="Stieglmeier M."/>
            <person name="Klingl A."/>
            <person name="Woyke T."/>
            <person name="Ryan C.M."/>
            <person name="Banfield J.F."/>
        </authorList>
    </citation>
    <scope>NUCLEOTIDE SEQUENCE [LARGE SCALE GENOMIC DNA]</scope>
</reference>
<sequence>MDSNQKLFRGYWYQHSAGASEPREFRGEWPVEPVNFQDDSDIIKIPVPEQQGATIPFRYTVIVTYIGKSSENEPLIKITALPHDGPLGVLLGVKFDGKTTLRERIDRAIAHMLTAGVIPGSIIAVCVYWAKEGARAQTFAGFSHGTARLNQLMRARYKEEVEKYLKEQPWWKRWLGITALSAVDKKAPLPKQPIPENDYSPWDKTVEVGAESPIHHALTVMVEAVQKTMYAYSRLPAIIEHTTGIRQPYAVTIIPMTDLYVRIDDASADSRQVSMGGLTVLDGHSKVDEAAVGRFDGLRRIQQQGSASMTIVPDLDDVTNRQRPPINLAKREKDTTDK</sequence>
<feature type="transmembrane region" description="Helical" evidence="2">
    <location>
        <begin position="108"/>
        <end position="130"/>
    </location>
</feature>
<dbReference type="Proteomes" id="UP000230251">
    <property type="component" value="Unassembled WGS sequence"/>
</dbReference>
<proteinExistence type="predicted"/>